<keyword evidence="2" id="KW-0175">Coiled coil</keyword>
<dbReference type="Proteomes" id="UP000767238">
    <property type="component" value="Unassembled WGS sequence"/>
</dbReference>
<reference evidence="5" key="1">
    <citation type="journal article" date="2021" name="J Fungi (Basel)">
        <title>Virulence traits and population genomics of the black yeast Aureobasidium melanogenum.</title>
        <authorList>
            <person name="Cernosa A."/>
            <person name="Sun X."/>
            <person name="Gostincar C."/>
            <person name="Fang C."/>
            <person name="Gunde-Cimerman N."/>
            <person name="Song Z."/>
        </authorList>
    </citation>
    <scope>NUCLEOTIDE SEQUENCE</scope>
    <source>
        <strain evidence="5">EXF-8016</strain>
    </source>
</reference>
<feature type="compositionally biased region" description="Basic and acidic residues" evidence="3">
    <location>
        <begin position="336"/>
        <end position="350"/>
    </location>
</feature>
<dbReference type="InterPro" id="IPR000727">
    <property type="entry name" value="T_SNARE_dom"/>
</dbReference>
<feature type="compositionally biased region" description="Low complexity" evidence="3">
    <location>
        <begin position="53"/>
        <end position="69"/>
    </location>
</feature>
<name>A0A9P8K842_AURME</name>
<feature type="compositionally biased region" description="Basic and acidic residues" evidence="3">
    <location>
        <begin position="1"/>
        <end position="18"/>
    </location>
</feature>
<dbReference type="GO" id="GO:0031201">
    <property type="term" value="C:SNARE complex"/>
    <property type="evidence" value="ECO:0007669"/>
    <property type="project" value="TreeGrafter"/>
</dbReference>
<evidence type="ECO:0000256" key="1">
    <source>
        <dbReference type="ARBA" id="ARBA00009480"/>
    </source>
</evidence>
<dbReference type="Gene3D" id="1.20.5.110">
    <property type="match status" value="2"/>
</dbReference>
<dbReference type="GO" id="GO:0005484">
    <property type="term" value="F:SNAP receptor activity"/>
    <property type="evidence" value="ECO:0007669"/>
    <property type="project" value="TreeGrafter"/>
</dbReference>
<dbReference type="SMART" id="SM00397">
    <property type="entry name" value="t_SNARE"/>
    <property type="match status" value="2"/>
</dbReference>
<dbReference type="CDD" id="cd15886">
    <property type="entry name" value="SNARE_SEC9N"/>
    <property type="match status" value="1"/>
</dbReference>
<feature type="compositionally biased region" description="Low complexity" evidence="3">
    <location>
        <begin position="33"/>
        <end position="42"/>
    </location>
</feature>
<organism evidence="5 6">
    <name type="scientific">Aureobasidium melanogenum</name>
    <name type="common">Aureobasidium pullulans var. melanogenum</name>
    <dbReference type="NCBI Taxonomy" id="46634"/>
    <lineage>
        <taxon>Eukaryota</taxon>
        <taxon>Fungi</taxon>
        <taxon>Dikarya</taxon>
        <taxon>Ascomycota</taxon>
        <taxon>Pezizomycotina</taxon>
        <taxon>Dothideomycetes</taxon>
        <taxon>Dothideomycetidae</taxon>
        <taxon>Dothideales</taxon>
        <taxon>Saccotheciaceae</taxon>
        <taxon>Aureobasidium</taxon>
    </lineage>
</organism>
<feature type="non-terminal residue" evidence="5">
    <location>
        <position position="1"/>
    </location>
</feature>
<dbReference type="PROSITE" id="PS50192">
    <property type="entry name" value="T_SNARE"/>
    <property type="match status" value="1"/>
</dbReference>
<feature type="compositionally biased region" description="Polar residues" evidence="3">
    <location>
        <begin position="170"/>
        <end position="179"/>
    </location>
</feature>
<gene>
    <name evidence="5" type="ORF">KCV03_g5557</name>
</gene>
<accession>A0A9P8K842</accession>
<dbReference type="GO" id="GO:0005886">
    <property type="term" value="C:plasma membrane"/>
    <property type="evidence" value="ECO:0007669"/>
    <property type="project" value="TreeGrafter"/>
</dbReference>
<reference evidence="5" key="2">
    <citation type="submission" date="2021-08" db="EMBL/GenBank/DDBJ databases">
        <authorList>
            <person name="Gostincar C."/>
            <person name="Sun X."/>
            <person name="Song Z."/>
            <person name="Gunde-Cimerman N."/>
        </authorList>
    </citation>
    <scope>NUCLEOTIDE SEQUENCE</scope>
    <source>
        <strain evidence="5">EXF-8016</strain>
    </source>
</reference>
<comment type="similarity">
    <text evidence="1">Belongs to the SNAP-25 family.</text>
</comment>
<dbReference type="PANTHER" id="PTHR19305">
    <property type="entry name" value="SYNAPTOSOMAL ASSOCIATED PROTEIN"/>
    <property type="match status" value="1"/>
</dbReference>
<feature type="compositionally biased region" description="Polar residues" evidence="3">
    <location>
        <begin position="99"/>
        <end position="117"/>
    </location>
</feature>
<sequence>MPFGMGKKEKEVAEEKASRSSLFSRSKGKDKAAAPAANPYAAQSTPDPYGAKPADPYASPSGAPPAYDSRSTISTMSDKSPVPPGGYGGSAPRYGGSGNYAQQSGYGSNPYGSDQPQASRYGAGGYGGLGRRPSLDTISTDGGKEALFGDAPKRQQEQQQQLQANQAAQEPSSDNSYANSGMPGGYGGSSSELYGQPDRYLTAEEQEEEDVKAAKDEIKFIKQQDISSTRNARRIAEQAEATGRETLARLGAQGERIHNTERNLDLASHQNRLAEEKARELKTLNRSMFAVHVSNPFTAKKREEAANAIALEKHRVERERADDTRANAWSTQARHQGQERTMRNAGKTHDKATLANRAKYQFEADSEDEAMEGEIEDNLDIIHRSAKTLHALGNAMGDELDEQNKHINRIIGKTETVDDEIAMNRIKLGRISPGYGTCQKALVAPVVAPASKSSSYYIGPIGSRVSDPLDSQDTAQRQQWRGQLQIQLSTSTRHGKTDLPNGPGMNGQLAHQILGHLSEDVPTYSRCYIAF</sequence>
<feature type="coiled-coil region" evidence="2">
    <location>
        <begin position="257"/>
        <end position="284"/>
    </location>
</feature>
<evidence type="ECO:0000313" key="5">
    <source>
        <dbReference type="EMBL" id="KAH0220626.1"/>
    </source>
</evidence>
<evidence type="ECO:0000259" key="4">
    <source>
        <dbReference type="PROSITE" id="PS50192"/>
    </source>
</evidence>
<dbReference type="SUPFAM" id="SSF58038">
    <property type="entry name" value="SNARE fusion complex"/>
    <property type="match status" value="2"/>
</dbReference>
<feature type="domain" description="T-SNARE coiled-coil homology" evidence="4">
    <location>
        <begin position="369"/>
        <end position="431"/>
    </location>
</feature>
<dbReference type="PANTHER" id="PTHR19305:SF9">
    <property type="entry name" value="SYNAPTOSOMAL-ASSOCIATED PROTEIN 29"/>
    <property type="match status" value="1"/>
</dbReference>
<comment type="caution">
    <text evidence="5">The sequence shown here is derived from an EMBL/GenBank/DDBJ whole genome shotgun (WGS) entry which is preliminary data.</text>
</comment>
<feature type="region of interest" description="Disordered" evidence="3">
    <location>
        <begin position="317"/>
        <end position="350"/>
    </location>
</feature>
<dbReference type="OrthoDB" id="18679at2759"/>
<evidence type="ECO:0000256" key="2">
    <source>
        <dbReference type="SAM" id="Coils"/>
    </source>
</evidence>
<dbReference type="EMBL" id="JAHFYH010000037">
    <property type="protein sequence ID" value="KAH0220626.1"/>
    <property type="molecule type" value="Genomic_DNA"/>
</dbReference>
<dbReference type="GO" id="GO:0006906">
    <property type="term" value="P:vesicle fusion"/>
    <property type="evidence" value="ECO:0007669"/>
    <property type="project" value="TreeGrafter"/>
</dbReference>
<dbReference type="GO" id="GO:0006887">
    <property type="term" value="P:exocytosis"/>
    <property type="evidence" value="ECO:0007669"/>
    <property type="project" value="TreeGrafter"/>
</dbReference>
<feature type="region of interest" description="Disordered" evidence="3">
    <location>
        <begin position="1"/>
        <end position="212"/>
    </location>
</feature>
<dbReference type="GO" id="GO:0019905">
    <property type="term" value="F:syntaxin binding"/>
    <property type="evidence" value="ECO:0007669"/>
    <property type="project" value="TreeGrafter"/>
</dbReference>
<feature type="compositionally biased region" description="Low complexity" evidence="3">
    <location>
        <begin position="157"/>
        <end position="169"/>
    </location>
</feature>
<evidence type="ECO:0000313" key="6">
    <source>
        <dbReference type="Proteomes" id="UP000767238"/>
    </source>
</evidence>
<proteinExistence type="inferred from homology"/>
<protein>
    <submittedName>
        <fullName evidence="5">Plasma membrane snare protein-like protein</fullName>
    </submittedName>
</protein>
<dbReference type="CDD" id="cd15857">
    <property type="entry name" value="SNARE_SEC9C"/>
    <property type="match status" value="1"/>
</dbReference>
<dbReference type="AlphaFoldDB" id="A0A9P8K842"/>
<evidence type="ECO:0000256" key="3">
    <source>
        <dbReference type="SAM" id="MobiDB-lite"/>
    </source>
</evidence>